<dbReference type="GO" id="GO:0050660">
    <property type="term" value="F:flavin adenine dinucleotide binding"/>
    <property type="evidence" value="ECO:0007669"/>
    <property type="project" value="InterPro"/>
</dbReference>
<dbReference type="InterPro" id="IPR009075">
    <property type="entry name" value="AcylCo_DH/oxidase_C"/>
</dbReference>
<keyword evidence="4 7" id="KW-0274">FAD</keyword>
<evidence type="ECO:0000256" key="1">
    <source>
        <dbReference type="ARBA" id="ARBA00001974"/>
    </source>
</evidence>
<dbReference type="FunFam" id="2.40.110.10:FF:000002">
    <property type="entry name" value="Acyl-CoA dehydrogenase fadE12"/>
    <property type="match status" value="1"/>
</dbReference>
<reference evidence="11 12" key="1">
    <citation type="journal article" date="2019" name="Emerg. Microbes Infect.">
        <title>Comprehensive subspecies identification of 175 nontuberculous mycobacteria species based on 7547 genomic profiles.</title>
        <authorList>
            <person name="Matsumoto Y."/>
            <person name="Kinjo T."/>
            <person name="Motooka D."/>
            <person name="Nabeya D."/>
            <person name="Jung N."/>
            <person name="Uechi K."/>
            <person name="Horii T."/>
            <person name="Iida T."/>
            <person name="Fujita J."/>
            <person name="Nakamura S."/>
        </authorList>
    </citation>
    <scope>NUCLEOTIDE SEQUENCE [LARGE SCALE GENOMIC DNA]</scope>
    <source>
        <strain evidence="11 12">JCM 6375</strain>
    </source>
</reference>
<dbReference type="Gene3D" id="2.40.110.10">
    <property type="entry name" value="Butyryl-CoA Dehydrogenase, subunit A, domain 2"/>
    <property type="match status" value="1"/>
</dbReference>
<dbReference type="FunFam" id="1.20.140.10:FF:000001">
    <property type="entry name" value="Acyl-CoA dehydrogenase"/>
    <property type="match status" value="1"/>
</dbReference>
<dbReference type="EMBL" id="AP022560">
    <property type="protein sequence ID" value="BBX03964.1"/>
    <property type="molecule type" value="Genomic_DNA"/>
</dbReference>
<proteinExistence type="inferred from homology"/>
<dbReference type="GO" id="GO:0003995">
    <property type="term" value="F:acyl-CoA dehydrogenase activity"/>
    <property type="evidence" value="ECO:0007669"/>
    <property type="project" value="InterPro"/>
</dbReference>
<evidence type="ECO:0000313" key="11">
    <source>
        <dbReference type="EMBL" id="BBX03964.1"/>
    </source>
</evidence>
<dbReference type="RefSeq" id="WP_083149285.1">
    <property type="nucleotide sequence ID" value="NZ_AP022560.1"/>
</dbReference>
<organism evidence="11 12">
    <name type="scientific">Mycolicibacterium moriokaense</name>
    <dbReference type="NCBI Taxonomy" id="39691"/>
    <lineage>
        <taxon>Bacteria</taxon>
        <taxon>Bacillati</taxon>
        <taxon>Actinomycetota</taxon>
        <taxon>Actinomycetes</taxon>
        <taxon>Mycobacteriales</taxon>
        <taxon>Mycobacteriaceae</taxon>
        <taxon>Mycolicibacterium</taxon>
    </lineage>
</organism>
<evidence type="ECO:0000256" key="3">
    <source>
        <dbReference type="ARBA" id="ARBA00022630"/>
    </source>
</evidence>
<feature type="domain" description="Acyl-CoA dehydrogenase/oxidase C-terminal" evidence="8">
    <location>
        <begin position="231"/>
        <end position="379"/>
    </location>
</feature>
<dbReference type="InterPro" id="IPR046373">
    <property type="entry name" value="Acyl-CoA_Oxase/DH_mid-dom_sf"/>
</dbReference>
<dbReference type="Pfam" id="PF02770">
    <property type="entry name" value="Acyl-CoA_dh_M"/>
    <property type="match status" value="1"/>
</dbReference>
<dbReference type="Pfam" id="PF02771">
    <property type="entry name" value="Acyl-CoA_dh_N"/>
    <property type="match status" value="1"/>
</dbReference>
<dbReference type="Gene3D" id="1.10.540.10">
    <property type="entry name" value="Acyl-CoA dehydrogenase/oxidase, N-terminal domain"/>
    <property type="match status" value="1"/>
</dbReference>
<dbReference type="InterPro" id="IPR013786">
    <property type="entry name" value="AcylCoA_DH/ox_N"/>
</dbReference>
<dbReference type="Gene3D" id="1.20.140.10">
    <property type="entry name" value="Butyryl-CoA Dehydrogenase, subunit A, domain 3"/>
    <property type="match status" value="1"/>
</dbReference>
<evidence type="ECO:0000256" key="5">
    <source>
        <dbReference type="ARBA" id="ARBA00023002"/>
    </source>
</evidence>
<comment type="catalytic activity">
    <reaction evidence="6">
        <text>a 2,3-saturated acyl-CoA + A = a 2,3-dehydroacyl-CoA + AH2</text>
        <dbReference type="Rhea" id="RHEA:48608"/>
        <dbReference type="ChEBI" id="CHEBI:13193"/>
        <dbReference type="ChEBI" id="CHEBI:17499"/>
        <dbReference type="ChEBI" id="CHEBI:60015"/>
        <dbReference type="ChEBI" id="CHEBI:65111"/>
    </reaction>
</comment>
<dbReference type="PANTHER" id="PTHR43884">
    <property type="entry name" value="ACYL-COA DEHYDROGENASE"/>
    <property type="match status" value="1"/>
</dbReference>
<dbReference type="InterPro" id="IPR006091">
    <property type="entry name" value="Acyl-CoA_Oxase/DH_mid-dom"/>
</dbReference>
<keyword evidence="3 7" id="KW-0285">Flavoprotein</keyword>
<evidence type="ECO:0000259" key="10">
    <source>
        <dbReference type="Pfam" id="PF02771"/>
    </source>
</evidence>
<evidence type="ECO:0000259" key="8">
    <source>
        <dbReference type="Pfam" id="PF00441"/>
    </source>
</evidence>
<comment type="cofactor">
    <cofactor evidence="1 7">
        <name>FAD</name>
        <dbReference type="ChEBI" id="CHEBI:57692"/>
    </cofactor>
</comment>
<dbReference type="SUPFAM" id="SSF47203">
    <property type="entry name" value="Acyl-CoA dehydrogenase C-terminal domain-like"/>
    <property type="match status" value="1"/>
</dbReference>
<comment type="similarity">
    <text evidence="2 7">Belongs to the acyl-CoA dehydrogenase family.</text>
</comment>
<dbReference type="PANTHER" id="PTHR43884:SF12">
    <property type="entry name" value="ISOVALERYL-COA DEHYDROGENASE, MITOCHONDRIAL-RELATED"/>
    <property type="match status" value="1"/>
</dbReference>
<dbReference type="InterPro" id="IPR006089">
    <property type="entry name" value="Acyl-CoA_DH_CS"/>
</dbReference>
<dbReference type="PROSITE" id="PS00072">
    <property type="entry name" value="ACYL_COA_DH_1"/>
    <property type="match status" value="1"/>
</dbReference>
<keyword evidence="5 7" id="KW-0560">Oxidoreductase</keyword>
<evidence type="ECO:0000256" key="7">
    <source>
        <dbReference type="RuleBase" id="RU362125"/>
    </source>
</evidence>
<evidence type="ECO:0000256" key="4">
    <source>
        <dbReference type="ARBA" id="ARBA00022827"/>
    </source>
</evidence>
<dbReference type="AlphaFoldDB" id="A0AAD1M930"/>
<name>A0AAD1M930_9MYCO</name>
<feature type="domain" description="Acyl-CoA oxidase/dehydrogenase middle" evidence="9">
    <location>
        <begin position="117"/>
        <end position="218"/>
    </location>
</feature>
<evidence type="ECO:0000256" key="6">
    <source>
        <dbReference type="ARBA" id="ARBA00052546"/>
    </source>
</evidence>
<evidence type="ECO:0000259" key="9">
    <source>
        <dbReference type="Pfam" id="PF02770"/>
    </source>
</evidence>
<dbReference type="InterPro" id="IPR036250">
    <property type="entry name" value="AcylCo_DH-like_C"/>
</dbReference>
<evidence type="ECO:0000256" key="2">
    <source>
        <dbReference type="ARBA" id="ARBA00009347"/>
    </source>
</evidence>
<dbReference type="InterPro" id="IPR009100">
    <property type="entry name" value="AcylCoA_DH/oxidase_NM_dom_sf"/>
</dbReference>
<dbReference type="Proteomes" id="UP000466681">
    <property type="component" value="Chromosome"/>
</dbReference>
<dbReference type="KEGG" id="mmor:MMOR_49000"/>
<gene>
    <name evidence="11" type="primary">acd_6</name>
    <name evidence="11" type="ORF">MMOR_49000</name>
</gene>
<dbReference type="InterPro" id="IPR037069">
    <property type="entry name" value="AcylCoA_DH/ox_N_sf"/>
</dbReference>
<protein>
    <submittedName>
        <fullName evidence="11">Acyl-CoA dehydrogenase</fullName>
    </submittedName>
</protein>
<dbReference type="SUPFAM" id="SSF56645">
    <property type="entry name" value="Acyl-CoA dehydrogenase NM domain-like"/>
    <property type="match status" value="1"/>
</dbReference>
<feature type="domain" description="Acyl-CoA dehydrogenase/oxidase N-terminal" evidence="10">
    <location>
        <begin position="3"/>
        <end position="113"/>
    </location>
</feature>
<dbReference type="PIRSF" id="PIRSF016578">
    <property type="entry name" value="HsaA"/>
    <property type="match status" value="1"/>
</dbReference>
<sequence>MTDDVVAVAELAREFFARHVTPAAEQSVAEGRPDRDLYRRAGDMGLLCMSVPEQYGGGGGTFAHEAALLTEQTLAGDPSLHLGVHSIIVPHYILAYGSEAQKLRYLPRLASGEWIGAIAMTEPGAGSDLQAMAARARPVDGGYAITGTKCFISNGLNADIVIVAAKTDPEARGAGISLFIVDVTERAAGVAPTGFSRGAPLKKIGQKGQDTAELYFEDFLVPADSVLGTVNGGFSQLKTQLAAERVILGVSAVAAMERAVALTAEYVKQRKVFGGTLIDMQNTRFELAECTTIARVSRTFIDTCIEALVRGELDATTAAMAKYWLSEQQCAVIDRCLQLFGGYGYSLEYPIAQMYADARIQKIYAGANEVMKELIARSL</sequence>
<accession>A0AAD1M930</accession>
<keyword evidence="12" id="KW-1185">Reference proteome</keyword>
<dbReference type="Pfam" id="PF00441">
    <property type="entry name" value="Acyl-CoA_dh_1"/>
    <property type="match status" value="1"/>
</dbReference>
<evidence type="ECO:0000313" key="12">
    <source>
        <dbReference type="Proteomes" id="UP000466681"/>
    </source>
</evidence>